<dbReference type="GO" id="GO:0036503">
    <property type="term" value="P:ERAD pathway"/>
    <property type="evidence" value="ECO:0007669"/>
    <property type="project" value="TreeGrafter"/>
</dbReference>
<accession>A0A6C1DX39</accession>
<name>A0A6C1DX39_SACPS</name>
<feature type="signal peptide" evidence="4">
    <location>
        <begin position="1"/>
        <end position="24"/>
    </location>
</feature>
<protein>
    <recommendedName>
        <fullName evidence="2">Long chronological lifespan protein 2</fullName>
    </recommendedName>
</protein>
<dbReference type="CDD" id="cd23996">
    <property type="entry name" value="LCL2-like"/>
    <property type="match status" value="1"/>
</dbReference>
<evidence type="ECO:0000256" key="2">
    <source>
        <dbReference type="ARBA" id="ARBA00018534"/>
    </source>
</evidence>
<evidence type="ECO:0000256" key="4">
    <source>
        <dbReference type="SAM" id="SignalP"/>
    </source>
</evidence>
<reference evidence="5 6" key="1">
    <citation type="journal article" date="2019" name="BMC Genomics">
        <title>Chromosome level assembly and comparative genome analysis confirm lager-brewing yeasts originated from a single hybridization.</title>
        <authorList>
            <person name="Salazar A.N."/>
            <person name="Gorter de Vries A.R."/>
            <person name="van den Broek M."/>
            <person name="Brouwers N."/>
            <person name="de la Torre Cortes P."/>
            <person name="Kuijpers N.G.A."/>
            <person name="Daran J.G."/>
            <person name="Abeel T."/>
        </authorList>
    </citation>
    <scope>NUCLEOTIDE SEQUENCE [LARGE SCALE GENOMIC DNA]</scope>
    <source>
        <strain evidence="5 6">CBS 1483</strain>
    </source>
</reference>
<evidence type="ECO:0000313" key="5">
    <source>
        <dbReference type="EMBL" id="QID81077.1"/>
    </source>
</evidence>
<dbReference type="EMBL" id="CP048993">
    <property type="protein sequence ID" value="QID81077.1"/>
    <property type="molecule type" value="Genomic_DNA"/>
</dbReference>
<dbReference type="PANTHER" id="PTHR38425:SF1">
    <property type="entry name" value="LONG CHRONOLOGICAL LIFESPAN PROTEIN 2"/>
    <property type="match status" value="1"/>
</dbReference>
<dbReference type="Proteomes" id="UP000501346">
    <property type="component" value="Chromosome ScXII"/>
</dbReference>
<dbReference type="InterPro" id="IPR034543">
    <property type="entry name" value="LCL2"/>
</dbReference>
<comment type="similarity">
    <text evidence="1">Belongs to the LCL2 family.</text>
</comment>
<evidence type="ECO:0000313" key="6">
    <source>
        <dbReference type="Proteomes" id="UP000501346"/>
    </source>
</evidence>
<proteinExistence type="inferred from homology"/>
<gene>
    <name evidence="5" type="primary">LCL2_1</name>
    <name evidence="5" type="ORF">GRS66_003435</name>
</gene>
<keyword evidence="3 4" id="KW-0732">Signal</keyword>
<dbReference type="PANTHER" id="PTHR38425">
    <property type="entry name" value="LONG CHRONOLOGICAL LIFESPAN PROTEIN 2"/>
    <property type="match status" value="1"/>
</dbReference>
<feature type="chain" id="PRO_5025595934" description="Long chronological lifespan protein 2" evidence="4">
    <location>
        <begin position="25"/>
        <end position="131"/>
    </location>
</feature>
<evidence type="ECO:0000256" key="1">
    <source>
        <dbReference type="ARBA" id="ARBA00010545"/>
    </source>
</evidence>
<dbReference type="OrthoDB" id="2234316at2759"/>
<evidence type="ECO:0000256" key="3">
    <source>
        <dbReference type="ARBA" id="ARBA00022729"/>
    </source>
</evidence>
<keyword evidence="6" id="KW-1185">Reference proteome</keyword>
<organism evidence="5 6">
    <name type="scientific">Saccharomyces pastorianus</name>
    <name type="common">Lager yeast</name>
    <name type="synonym">Saccharomyces cerevisiae x Saccharomyces eubayanus</name>
    <dbReference type="NCBI Taxonomy" id="27292"/>
    <lineage>
        <taxon>Eukaryota</taxon>
        <taxon>Fungi</taxon>
        <taxon>Dikarya</taxon>
        <taxon>Ascomycota</taxon>
        <taxon>Saccharomycotina</taxon>
        <taxon>Saccharomycetes</taxon>
        <taxon>Saccharomycetales</taxon>
        <taxon>Saccharomycetaceae</taxon>
        <taxon>Saccharomyces</taxon>
    </lineage>
</organism>
<dbReference type="AlphaFoldDB" id="A0A6C1DX39"/>
<sequence>MSQSRWSIVLIFALFIFGSTGVNAFFNFGHHQQQQQQQQQSYEDQVLNNPCDGYLCPDTLTCVAQQKDCPCPFPKSQLKCVLPDNKFVCISKPATHNEKLRAIYDDPVKGPKAKNKGFRDCGWVSDAYKNH</sequence>